<dbReference type="Proteomes" id="UP000828390">
    <property type="component" value="Unassembled WGS sequence"/>
</dbReference>
<name>A0A9D4N4Z9_DREPO</name>
<dbReference type="EMBL" id="JAIWYP010000001">
    <property type="protein sequence ID" value="KAH3889160.1"/>
    <property type="molecule type" value="Genomic_DNA"/>
</dbReference>
<protein>
    <submittedName>
        <fullName evidence="1">Uncharacterized protein</fullName>
    </submittedName>
</protein>
<reference evidence="1" key="2">
    <citation type="submission" date="2020-11" db="EMBL/GenBank/DDBJ databases">
        <authorList>
            <person name="McCartney M.A."/>
            <person name="Auch B."/>
            <person name="Kono T."/>
            <person name="Mallez S."/>
            <person name="Becker A."/>
            <person name="Gohl D.M."/>
            <person name="Silverstein K.A.T."/>
            <person name="Koren S."/>
            <person name="Bechman K.B."/>
            <person name="Herman A."/>
            <person name="Abrahante J.E."/>
            <person name="Garbe J."/>
        </authorList>
    </citation>
    <scope>NUCLEOTIDE SEQUENCE</scope>
    <source>
        <strain evidence="1">Duluth1</strain>
        <tissue evidence="1">Whole animal</tissue>
    </source>
</reference>
<evidence type="ECO:0000313" key="1">
    <source>
        <dbReference type="EMBL" id="KAH3889160.1"/>
    </source>
</evidence>
<evidence type="ECO:0000313" key="2">
    <source>
        <dbReference type="Proteomes" id="UP000828390"/>
    </source>
</evidence>
<gene>
    <name evidence="1" type="ORF">DPMN_013210</name>
</gene>
<organism evidence="1 2">
    <name type="scientific">Dreissena polymorpha</name>
    <name type="common">Zebra mussel</name>
    <name type="synonym">Mytilus polymorpha</name>
    <dbReference type="NCBI Taxonomy" id="45954"/>
    <lineage>
        <taxon>Eukaryota</taxon>
        <taxon>Metazoa</taxon>
        <taxon>Spiralia</taxon>
        <taxon>Lophotrochozoa</taxon>
        <taxon>Mollusca</taxon>
        <taxon>Bivalvia</taxon>
        <taxon>Autobranchia</taxon>
        <taxon>Heteroconchia</taxon>
        <taxon>Euheterodonta</taxon>
        <taxon>Imparidentia</taxon>
        <taxon>Neoheterodontei</taxon>
        <taxon>Myida</taxon>
        <taxon>Dreissenoidea</taxon>
        <taxon>Dreissenidae</taxon>
        <taxon>Dreissena</taxon>
    </lineage>
</organism>
<sequence length="65" mass="7671">ERFADLTDAVCLLPVVYCVLKVEPSRLHMTYDPYRSLRDDRHNSRLFSADLKERPVTLYSKKLTQ</sequence>
<comment type="caution">
    <text evidence="1">The sequence shown here is derived from an EMBL/GenBank/DDBJ whole genome shotgun (WGS) entry which is preliminary data.</text>
</comment>
<reference evidence="1" key="1">
    <citation type="journal article" date="2019" name="bioRxiv">
        <title>The Genome of the Zebra Mussel, Dreissena polymorpha: A Resource for Invasive Species Research.</title>
        <authorList>
            <person name="McCartney M.A."/>
            <person name="Auch B."/>
            <person name="Kono T."/>
            <person name="Mallez S."/>
            <person name="Zhang Y."/>
            <person name="Obille A."/>
            <person name="Becker A."/>
            <person name="Abrahante J.E."/>
            <person name="Garbe J."/>
            <person name="Badalamenti J.P."/>
            <person name="Herman A."/>
            <person name="Mangelson H."/>
            <person name="Liachko I."/>
            <person name="Sullivan S."/>
            <person name="Sone E.D."/>
            <person name="Koren S."/>
            <person name="Silverstein K.A.T."/>
            <person name="Beckman K.B."/>
            <person name="Gohl D.M."/>
        </authorList>
    </citation>
    <scope>NUCLEOTIDE SEQUENCE</scope>
    <source>
        <strain evidence="1">Duluth1</strain>
        <tissue evidence="1">Whole animal</tissue>
    </source>
</reference>
<keyword evidence="2" id="KW-1185">Reference proteome</keyword>
<accession>A0A9D4N4Z9</accession>
<feature type="non-terminal residue" evidence="1">
    <location>
        <position position="1"/>
    </location>
</feature>
<dbReference type="AlphaFoldDB" id="A0A9D4N4Z9"/>
<proteinExistence type="predicted"/>